<dbReference type="AlphaFoldDB" id="A0AAE3AAA1"/>
<gene>
    <name evidence="3" type="ORF">LKD36_11340</name>
</gene>
<evidence type="ECO:0000259" key="2">
    <source>
        <dbReference type="SMART" id="SM00899"/>
    </source>
</evidence>
<dbReference type="InterPro" id="IPR038157">
    <property type="entry name" value="FeoA_core_dom"/>
</dbReference>
<dbReference type="PANTHER" id="PTHR43151">
    <property type="entry name" value="FEOA FAMILY PROTEIN"/>
    <property type="match status" value="1"/>
</dbReference>
<dbReference type="GO" id="GO:0046914">
    <property type="term" value="F:transition metal ion binding"/>
    <property type="evidence" value="ECO:0007669"/>
    <property type="project" value="InterPro"/>
</dbReference>
<dbReference type="SUPFAM" id="SSF50037">
    <property type="entry name" value="C-terminal domain of transcriptional repressors"/>
    <property type="match status" value="1"/>
</dbReference>
<evidence type="ECO:0000313" key="3">
    <source>
        <dbReference type="EMBL" id="MCC2126760.1"/>
    </source>
</evidence>
<dbReference type="EMBL" id="JAJEPS010000011">
    <property type="protein sequence ID" value="MCC2126760.1"/>
    <property type="molecule type" value="Genomic_DNA"/>
</dbReference>
<sequence length="71" mass="7565">MMALALMSIGEKRTVQTLRGKDETLRHLQDLGFAPGAEVECVGETPGGMILIVKGVRIALDRGLASKIMVA</sequence>
<dbReference type="Gene3D" id="2.30.30.90">
    <property type="match status" value="1"/>
</dbReference>
<dbReference type="SMART" id="SM00899">
    <property type="entry name" value="FeoA"/>
    <property type="match status" value="1"/>
</dbReference>
<dbReference type="Proteomes" id="UP001198220">
    <property type="component" value="Unassembled WGS sequence"/>
</dbReference>
<reference evidence="3 4" key="1">
    <citation type="submission" date="2021-10" db="EMBL/GenBank/DDBJ databases">
        <title>Anaerobic single-cell dispensing facilitates the cultivation of human gut bacteria.</title>
        <authorList>
            <person name="Afrizal A."/>
        </authorList>
    </citation>
    <scope>NUCLEOTIDE SEQUENCE [LARGE SCALE GENOMIC DNA]</scope>
    <source>
        <strain evidence="3 4">CLA-AA-H276</strain>
    </source>
</reference>
<evidence type="ECO:0000256" key="1">
    <source>
        <dbReference type="ARBA" id="ARBA00023004"/>
    </source>
</evidence>
<dbReference type="InterPro" id="IPR053184">
    <property type="entry name" value="FeoA-like"/>
</dbReference>
<proteinExistence type="predicted"/>
<keyword evidence="4" id="KW-1185">Reference proteome</keyword>
<dbReference type="PANTHER" id="PTHR43151:SF1">
    <property type="entry name" value="SSR2333 PROTEIN"/>
    <property type="match status" value="1"/>
</dbReference>
<accession>A0AAE3AAA1</accession>
<organism evidence="3 4">
    <name type="scientific">Hominiventricola filiformis</name>
    <dbReference type="NCBI Taxonomy" id="2885352"/>
    <lineage>
        <taxon>Bacteria</taxon>
        <taxon>Bacillati</taxon>
        <taxon>Bacillota</taxon>
        <taxon>Clostridia</taxon>
        <taxon>Lachnospirales</taxon>
        <taxon>Lachnospiraceae</taxon>
        <taxon>Hominiventricola</taxon>
    </lineage>
</organism>
<protein>
    <submittedName>
        <fullName evidence="3">Ferrous iron transport protein A</fullName>
    </submittedName>
</protein>
<name>A0AAE3AAA1_9FIRM</name>
<dbReference type="InterPro" id="IPR008988">
    <property type="entry name" value="Transcriptional_repressor_C"/>
</dbReference>
<dbReference type="Pfam" id="PF04023">
    <property type="entry name" value="FeoA"/>
    <property type="match status" value="1"/>
</dbReference>
<comment type="caution">
    <text evidence="3">The sequence shown here is derived from an EMBL/GenBank/DDBJ whole genome shotgun (WGS) entry which is preliminary data.</text>
</comment>
<keyword evidence="1" id="KW-0408">Iron</keyword>
<evidence type="ECO:0000313" key="4">
    <source>
        <dbReference type="Proteomes" id="UP001198220"/>
    </source>
</evidence>
<dbReference type="InterPro" id="IPR007167">
    <property type="entry name" value="Fe-transptr_FeoA-like"/>
</dbReference>
<dbReference type="RefSeq" id="WP_308459657.1">
    <property type="nucleotide sequence ID" value="NZ_JAJEPS010000011.1"/>
</dbReference>
<feature type="domain" description="Ferrous iron transporter FeoA-like" evidence="2">
    <location>
        <begin position="2"/>
        <end position="71"/>
    </location>
</feature>